<evidence type="ECO:0008006" key="2">
    <source>
        <dbReference type="Google" id="ProtNLM"/>
    </source>
</evidence>
<name>A0A382A1E8_9ZZZZ</name>
<gene>
    <name evidence="1" type="ORF">METZ01_LOCUS148184</name>
</gene>
<dbReference type="Gene3D" id="2.60.120.580">
    <property type="entry name" value="Acetamidase/Formamidase-like domains"/>
    <property type="match status" value="2"/>
</dbReference>
<dbReference type="GO" id="GO:0016811">
    <property type="term" value="F:hydrolase activity, acting on carbon-nitrogen (but not peptide) bonds, in linear amides"/>
    <property type="evidence" value="ECO:0007669"/>
    <property type="project" value="InterPro"/>
</dbReference>
<organism evidence="1">
    <name type="scientific">marine metagenome</name>
    <dbReference type="NCBI Taxonomy" id="408172"/>
    <lineage>
        <taxon>unclassified sequences</taxon>
        <taxon>metagenomes</taxon>
        <taxon>ecological metagenomes</taxon>
    </lineage>
</organism>
<dbReference type="PANTHER" id="PTHR31891">
    <property type="entry name" value="FORMAMIDASE C869.04-RELATED"/>
    <property type="match status" value="1"/>
</dbReference>
<reference evidence="1" key="1">
    <citation type="submission" date="2018-05" db="EMBL/GenBank/DDBJ databases">
        <authorList>
            <person name="Lanie J.A."/>
            <person name="Ng W.-L."/>
            <person name="Kazmierczak K.M."/>
            <person name="Andrzejewski T.M."/>
            <person name="Davidsen T.M."/>
            <person name="Wayne K.J."/>
            <person name="Tettelin H."/>
            <person name="Glass J.I."/>
            <person name="Rusch D."/>
            <person name="Podicherti R."/>
            <person name="Tsui H.-C.T."/>
            <person name="Winkler M.E."/>
        </authorList>
    </citation>
    <scope>NUCLEOTIDE SEQUENCE</scope>
</reference>
<dbReference type="SUPFAM" id="SSF141130">
    <property type="entry name" value="Acetamidase/Formamidase-like"/>
    <property type="match status" value="1"/>
</dbReference>
<evidence type="ECO:0000313" key="1">
    <source>
        <dbReference type="EMBL" id="SVA95330.1"/>
    </source>
</evidence>
<dbReference type="Pfam" id="PF03069">
    <property type="entry name" value="FmdA_AmdA"/>
    <property type="match status" value="2"/>
</dbReference>
<sequence length="312" mass="34060">MSNNHTIHSLQHHFGWDNANKPVIDIKSGETIEIDTVDSSGSQLNIDSTIDDVKNLDFSKVNPVTGPIFIEDAKEGDVVEVELIDFIASGWGWTAVIPGFGLLSDEFKDPDLNLWKYNKDNPIESIYSTYGKVPLKPFVGTIGLALKEPGNHSIVPPRHCGGNLDIKDLSKGSKVRFPVQIPGALLSLGDTHAAQGDGEICGTAIESPMKVIVKVNLIKNMKIPSPQFETFGPVSNHIDKDGYFVTTGVGSDLMEGAKNAIRSMIDLLVKKLNIPDSKAYMFCSVCADLRISEVVDVPNWVVSCYFPKSVFN</sequence>
<dbReference type="EMBL" id="UINC01023516">
    <property type="protein sequence ID" value="SVA95330.1"/>
    <property type="molecule type" value="Genomic_DNA"/>
</dbReference>
<accession>A0A382A1E8</accession>
<dbReference type="PANTHER" id="PTHR31891:SF1">
    <property type="entry name" value="FORMAMIDASE C869.04-RELATED"/>
    <property type="match status" value="1"/>
</dbReference>
<proteinExistence type="predicted"/>
<dbReference type="InterPro" id="IPR004304">
    <property type="entry name" value="FmdA_AmdA"/>
</dbReference>
<protein>
    <recommendedName>
        <fullName evidence="2">Acetamidase</fullName>
    </recommendedName>
</protein>
<dbReference type="Gene3D" id="3.10.28.20">
    <property type="entry name" value="Acetamidase/Formamidase-like domains"/>
    <property type="match status" value="1"/>
</dbReference>
<dbReference type="AlphaFoldDB" id="A0A382A1E8"/>